<reference evidence="1 2" key="1">
    <citation type="submission" date="2019-07" db="EMBL/GenBank/DDBJ databases">
        <title>Genomic Encyclopedia of Archaeal and Bacterial Type Strains, Phase II (KMG-II): from individual species to whole genera.</title>
        <authorList>
            <person name="Goeker M."/>
        </authorList>
    </citation>
    <scope>NUCLEOTIDE SEQUENCE [LARGE SCALE GENOMIC DNA]</scope>
    <source>
        <strain evidence="1 2">DSM 18850</strain>
    </source>
</reference>
<gene>
    <name evidence="1" type="ORF">BC792_11649</name>
</gene>
<sequence length="221" mass="25178">MKVKNIIEQRNDSMKRELGRMLALYAGQWLLTSRKNRTVGPLRIVSGAALLFVGATGRVPFAHLLKRMNENHGQLNCKVETLIQQPPATVFAFFRNFEHIKEHLPFVRKVEALRGSSDGCRIYVSFFGVECTWDLFIVKERAGEFLGWSTADDTLFYNTGKVELTPGELPEHTVLDFVFSYTPPGGKLGVALVRPFHAVVQRSVERYIDRVKKALEYRVYA</sequence>
<dbReference type="EMBL" id="VNHX01000016">
    <property type="protein sequence ID" value="TYP92447.1"/>
    <property type="molecule type" value="Genomic_DNA"/>
</dbReference>
<protein>
    <submittedName>
        <fullName evidence="1">Putative membrane protein</fullName>
    </submittedName>
</protein>
<comment type="caution">
    <text evidence="1">The sequence shown here is derived from an EMBL/GenBank/DDBJ whole genome shotgun (WGS) entry which is preliminary data.</text>
</comment>
<evidence type="ECO:0000313" key="2">
    <source>
        <dbReference type="Proteomes" id="UP000325105"/>
    </source>
</evidence>
<organism evidence="1 2">
    <name type="scientific">Sphingobacterium allocomposti</name>
    <dbReference type="NCBI Taxonomy" id="415956"/>
    <lineage>
        <taxon>Bacteria</taxon>
        <taxon>Pseudomonadati</taxon>
        <taxon>Bacteroidota</taxon>
        <taxon>Sphingobacteriia</taxon>
        <taxon>Sphingobacteriales</taxon>
        <taxon>Sphingobacteriaceae</taxon>
        <taxon>Sphingobacterium</taxon>
    </lineage>
</organism>
<name>A0A5S5D8M5_9SPHI</name>
<dbReference type="Gene3D" id="3.30.530.20">
    <property type="match status" value="1"/>
</dbReference>
<dbReference type="AlphaFoldDB" id="A0A5S5D8M5"/>
<dbReference type="OrthoDB" id="9797595at2"/>
<dbReference type="SUPFAM" id="SSF55961">
    <property type="entry name" value="Bet v1-like"/>
    <property type="match status" value="1"/>
</dbReference>
<dbReference type="RefSeq" id="WP_148909277.1">
    <property type="nucleotide sequence ID" value="NZ_VNHX01000016.1"/>
</dbReference>
<dbReference type="Pfam" id="PF10604">
    <property type="entry name" value="Polyketide_cyc2"/>
    <property type="match status" value="1"/>
</dbReference>
<evidence type="ECO:0000313" key="1">
    <source>
        <dbReference type="EMBL" id="TYP92447.1"/>
    </source>
</evidence>
<dbReference type="Proteomes" id="UP000325105">
    <property type="component" value="Unassembled WGS sequence"/>
</dbReference>
<keyword evidence="2" id="KW-1185">Reference proteome</keyword>
<dbReference type="InterPro" id="IPR023393">
    <property type="entry name" value="START-like_dom_sf"/>
</dbReference>
<dbReference type="InterPro" id="IPR019587">
    <property type="entry name" value="Polyketide_cyclase/dehydratase"/>
</dbReference>
<proteinExistence type="predicted"/>
<accession>A0A5S5D8M5</accession>